<gene>
    <name evidence="2" type="ORF">Ddye_024740</name>
</gene>
<sequence>MEKCLRQGDPISPLFFNIAVEGLNVLLQRAQHLELIEGEGFEEDNVNITHLQFADDAILFLKPRMKFILIAKRVLRCFELASGLKINFHKSCVVQMGMMRSLGFLWGDGEWKRKLHAVNWKEVCKQKDKGGLSIGRILDKNKVLLVKWLWRFGREDKALWKKVIGSKYRVDDKSLFWNWQGSSCASFFVKSMRVLLKDGSLTCRVIKDGFQTIVRSGDEIDLWSDICCEGIPLKVAFPRCFALTIKKCGTVQKFGN</sequence>
<name>A0AAD9WUJ0_9ROSI</name>
<protein>
    <recommendedName>
        <fullName evidence="1">Reverse transcriptase domain-containing protein</fullName>
    </recommendedName>
</protein>
<reference evidence="2" key="1">
    <citation type="journal article" date="2023" name="Plant J.">
        <title>Genome sequences and population genomics provide insights into the demographic history, inbreeding, and mutation load of two 'living fossil' tree species of Dipteronia.</title>
        <authorList>
            <person name="Feng Y."/>
            <person name="Comes H.P."/>
            <person name="Chen J."/>
            <person name="Zhu S."/>
            <person name="Lu R."/>
            <person name="Zhang X."/>
            <person name="Li P."/>
            <person name="Qiu J."/>
            <person name="Olsen K.M."/>
            <person name="Qiu Y."/>
        </authorList>
    </citation>
    <scope>NUCLEOTIDE SEQUENCE</scope>
    <source>
        <strain evidence="2">KIB01</strain>
    </source>
</reference>
<dbReference type="InterPro" id="IPR000477">
    <property type="entry name" value="RT_dom"/>
</dbReference>
<evidence type="ECO:0000259" key="1">
    <source>
        <dbReference type="Pfam" id="PF00078"/>
    </source>
</evidence>
<evidence type="ECO:0000313" key="3">
    <source>
        <dbReference type="Proteomes" id="UP001280121"/>
    </source>
</evidence>
<organism evidence="2 3">
    <name type="scientific">Dipteronia dyeriana</name>
    <dbReference type="NCBI Taxonomy" id="168575"/>
    <lineage>
        <taxon>Eukaryota</taxon>
        <taxon>Viridiplantae</taxon>
        <taxon>Streptophyta</taxon>
        <taxon>Embryophyta</taxon>
        <taxon>Tracheophyta</taxon>
        <taxon>Spermatophyta</taxon>
        <taxon>Magnoliopsida</taxon>
        <taxon>eudicotyledons</taxon>
        <taxon>Gunneridae</taxon>
        <taxon>Pentapetalae</taxon>
        <taxon>rosids</taxon>
        <taxon>malvids</taxon>
        <taxon>Sapindales</taxon>
        <taxon>Sapindaceae</taxon>
        <taxon>Hippocastanoideae</taxon>
        <taxon>Acereae</taxon>
        <taxon>Dipteronia</taxon>
    </lineage>
</organism>
<proteinExistence type="predicted"/>
<evidence type="ECO:0000313" key="2">
    <source>
        <dbReference type="EMBL" id="KAK2642977.1"/>
    </source>
</evidence>
<feature type="domain" description="Reverse transcriptase" evidence="1">
    <location>
        <begin position="3"/>
        <end position="104"/>
    </location>
</feature>
<keyword evidence="3" id="KW-1185">Reference proteome</keyword>
<dbReference type="SUPFAM" id="SSF56672">
    <property type="entry name" value="DNA/RNA polymerases"/>
    <property type="match status" value="1"/>
</dbReference>
<dbReference type="PANTHER" id="PTHR33116:SF78">
    <property type="entry name" value="OS12G0587133 PROTEIN"/>
    <property type="match status" value="1"/>
</dbReference>
<dbReference type="PANTHER" id="PTHR33116">
    <property type="entry name" value="REVERSE TRANSCRIPTASE ZINC-BINDING DOMAIN-CONTAINING PROTEIN-RELATED-RELATED"/>
    <property type="match status" value="1"/>
</dbReference>
<dbReference type="Proteomes" id="UP001280121">
    <property type="component" value="Unassembled WGS sequence"/>
</dbReference>
<comment type="caution">
    <text evidence="2">The sequence shown here is derived from an EMBL/GenBank/DDBJ whole genome shotgun (WGS) entry which is preliminary data.</text>
</comment>
<accession>A0AAD9WUJ0</accession>
<dbReference type="AlphaFoldDB" id="A0AAD9WUJ0"/>
<dbReference type="Pfam" id="PF00078">
    <property type="entry name" value="RVT_1"/>
    <property type="match status" value="1"/>
</dbReference>
<dbReference type="InterPro" id="IPR043502">
    <property type="entry name" value="DNA/RNA_pol_sf"/>
</dbReference>
<dbReference type="EMBL" id="JANJYI010000007">
    <property type="protein sequence ID" value="KAK2642977.1"/>
    <property type="molecule type" value="Genomic_DNA"/>
</dbReference>